<dbReference type="Proteomes" id="UP000053681">
    <property type="component" value="Unassembled WGS sequence"/>
</dbReference>
<dbReference type="EMBL" id="LNQP01000002">
    <property type="protein sequence ID" value="KSU89643.1"/>
    <property type="molecule type" value="Genomic_DNA"/>
</dbReference>
<proteinExistence type="predicted"/>
<sequence length="179" mass="20834">MYILLMISFVLHSVTLLVIWRLRQQLYSVNALEKKQREIIEEMDSTMATYLAEVDAQNDAFLLKVQQRMKRIEAEQPGVSITKPPSDEEGKEKLDIAYQKIDLKSEPQESFAELLQQEMTEEVERSENELTKEEASKLSRNEVQEIALSLQKKGLTIEEIAKNLYRGKTEIELLLKFQQ</sequence>
<evidence type="ECO:0000313" key="2">
    <source>
        <dbReference type="Proteomes" id="UP000053681"/>
    </source>
</evidence>
<dbReference type="AlphaFoldDB" id="A0A0V8JRE2"/>
<name>A0A0V8JRE2_9BACI</name>
<gene>
    <name evidence="1" type="ORF">AS180_00645</name>
</gene>
<comment type="caution">
    <text evidence="1">The sequence shown here is derived from an EMBL/GenBank/DDBJ whole genome shotgun (WGS) entry which is preliminary data.</text>
</comment>
<evidence type="ECO:0000313" key="1">
    <source>
        <dbReference type="EMBL" id="KSU89643.1"/>
    </source>
</evidence>
<dbReference type="RefSeq" id="WP_025908961.1">
    <property type="nucleotide sequence ID" value="NZ_KQ758627.1"/>
</dbReference>
<accession>A0A0V8JRE2</accession>
<protein>
    <recommendedName>
        <fullName evidence="3">Swarming motility protein SwrB</fullName>
    </recommendedName>
</protein>
<evidence type="ECO:0008006" key="3">
    <source>
        <dbReference type="Google" id="ProtNLM"/>
    </source>
</evidence>
<keyword evidence="2" id="KW-1185">Reference proteome</keyword>
<reference evidence="1 2" key="1">
    <citation type="submission" date="2015-11" db="EMBL/GenBank/DDBJ databases">
        <title>Bacillus caseinolyticus sp nov.</title>
        <authorList>
            <person name="Dastager S.G."/>
            <person name="Mawlankar R."/>
        </authorList>
    </citation>
    <scope>NUCLEOTIDE SEQUENCE [LARGE SCALE GENOMIC DNA]</scope>
    <source>
        <strain evidence="1 2">SGD-V-76</strain>
    </source>
</reference>
<organism evidence="1 2">
    <name type="scientific">Priestia veravalensis</name>
    <dbReference type="NCBI Taxonomy" id="1414648"/>
    <lineage>
        <taxon>Bacteria</taxon>
        <taxon>Bacillati</taxon>
        <taxon>Bacillota</taxon>
        <taxon>Bacilli</taxon>
        <taxon>Bacillales</taxon>
        <taxon>Bacillaceae</taxon>
        <taxon>Priestia</taxon>
    </lineage>
</organism>